<dbReference type="InterPro" id="IPR003593">
    <property type="entry name" value="AAA+_ATPase"/>
</dbReference>
<dbReference type="InterPro" id="IPR052026">
    <property type="entry name" value="ExeA_AAA_ATPase_DNA-bind"/>
</dbReference>
<dbReference type="Gene3D" id="3.40.50.300">
    <property type="entry name" value="P-loop containing nucleotide triphosphate hydrolases"/>
    <property type="match status" value="1"/>
</dbReference>
<evidence type="ECO:0000259" key="2">
    <source>
        <dbReference type="SMART" id="SM00382"/>
    </source>
</evidence>
<feature type="domain" description="AAA+ ATPase" evidence="2">
    <location>
        <begin position="42"/>
        <end position="195"/>
    </location>
</feature>
<evidence type="ECO:0000313" key="4">
    <source>
        <dbReference type="Proteomes" id="UP000290287"/>
    </source>
</evidence>
<dbReference type="InterPro" id="IPR002477">
    <property type="entry name" value="Peptidoglycan-bd-like"/>
</dbReference>
<dbReference type="PANTHER" id="PTHR35894">
    <property type="entry name" value="GENERAL SECRETION PATHWAY PROTEIN A-RELATED"/>
    <property type="match status" value="1"/>
</dbReference>
<dbReference type="SUPFAM" id="SSF47090">
    <property type="entry name" value="PGBD-like"/>
    <property type="match status" value="1"/>
</dbReference>
<reference evidence="3 4" key="1">
    <citation type="submission" date="2017-10" db="EMBL/GenBank/DDBJ databases">
        <title>Nyctiphanis sp. nov., isolated from the stomach of the euphausiid Nyctiphanes simplex (Hansen, 1911) in the Gulf of California.</title>
        <authorList>
            <person name="Gomez-Gil B."/>
            <person name="Aguilar-Mendez M."/>
            <person name="Lopez-Cortes A."/>
            <person name="Gomez-Gutierrez J."/>
            <person name="Roque A."/>
            <person name="Lang E."/>
            <person name="Gonzalez-Castillo A."/>
        </authorList>
    </citation>
    <scope>NUCLEOTIDE SEQUENCE [LARGE SCALE GENOMIC DNA]</scope>
    <source>
        <strain evidence="3 4">CAIM 600</strain>
    </source>
</reference>
<evidence type="ECO:0000256" key="1">
    <source>
        <dbReference type="SAM" id="MobiDB-lite"/>
    </source>
</evidence>
<dbReference type="Gene3D" id="3.90.70.10">
    <property type="entry name" value="Cysteine proteinases"/>
    <property type="match status" value="1"/>
</dbReference>
<dbReference type="Pfam" id="PF21327">
    <property type="entry name" value="GspA_C39-like"/>
    <property type="match status" value="1"/>
</dbReference>
<feature type="compositionally biased region" description="Polar residues" evidence="1">
    <location>
        <begin position="704"/>
        <end position="713"/>
    </location>
</feature>
<dbReference type="AlphaFoldDB" id="A0A4Q0YIG7"/>
<dbReference type="Proteomes" id="UP000290287">
    <property type="component" value="Unassembled WGS sequence"/>
</dbReference>
<dbReference type="InterPro" id="IPR048809">
    <property type="entry name" value="GspA_C39-like"/>
</dbReference>
<dbReference type="SUPFAM" id="SSF52540">
    <property type="entry name" value="P-loop containing nucleoside triphosphate hydrolases"/>
    <property type="match status" value="1"/>
</dbReference>
<dbReference type="CDD" id="cd00009">
    <property type="entry name" value="AAA"/>
    <property type="match status" value="1"/>
</dbReference>
<name>A0A4Q0YIG7_9GAMM</name>
<dbReference type="InterPro" id="IPR036365">
    <property type="entry name" value="PGBD-like_sf"/>
</dbReference>
<sequence>MYNDFFLLSESPFAIVPNPKFYYLSDRHKEALKHVLSGIADGGGLALLSGEVGTGKTMTLRALRERMSDDSEVIELLNPSVSVLEMMQTLCDELTLSHEPQDGTKKLHDAIVARLKTNDANNIQTVLLVDEAQHLLPDVLEQLRLLTNIETTERKLLKVILIGQPELLDLLRQPGLRQLAQRITARYHLMPLETEEVKEYISHRLSCAGGLDPVFEPGAIKVIARETGGIPRLINLACDAAMKKACMARSYRVDAKLATLACKEVLHWQDTVEKRSHARYWPYYVGTAASAVVLGFALKSLFEYSPQDTQQATNVAALQSEQNKGIEQQSDLVSSKVVSSDLVAIVNQPAVPASSPEQSVSDLAQQQASRDGIETEQTAANNETPAFVVLTDEPVSIPELPSEETLINEPEETEISDVLVTSEQDVFDGTDPIAEFDAYLTSENDDFALDNAPAIPELTIFQQAEDPSLALRSLYKAWGVGSVPSTGKCSKSVKSGHSCLSSTFTLETLTTLNRPAVLTMKENGARWYALLEGQDNNLVSLNVAGERVVRDREWLRRNWTGKAMVLWRPPFGSARQINYGQRGERVKWLVSNLGDDKRRPSGEVFDYTVWEKVLQFQKDYGLIVDGIAGPKTMMTIASVKEDIGPKLAQSRIDPSEVAETAAIPLTTPPSRSEQINRLKDELNNTNDIDASKSLKERFEQAVRQTETLVSTPSEAKKTDSDGLSIDDFDLSSLPPDLAQRVQSAMTRDTSRALDNKLNRTKEQSGVVRIGDLPADVQRRLPKMNFQQHVYSSKADGRWIKVNDREVREGQRLEGSVLLRGIESQQVVVQFEEWLIAIPALTEW</sequence>
<comment type="caution">
    <text evidence="3">The sequence shown here is derived from an EMBL/GenBank/DDBJ whole genome shotgun (WGS) entry which is preliminary data.</text>
</comment>
<dbReference type="InterPro" id="IPR027417">
    <property type="entry name" value="P-loop_NTPase"/>
</dbReference>
<dbReference type="RefSeq" id="WP_129124220.1">
    <property type="nucleotide sequence ID" value="NZ_PEIB01000048.1"/>
</dbReference>
<dbReference type="OrthoDB" id="9780149at2"/>
<organism evidence="3 4">
    <name type="scientific">Veronia nyctiphanis</name>
    <dbReference type="NCBI Taxonomy" id="1278244"/>
    <lineage>
        <taxon>Bacteria</taxon>
        <taxon>Pseudomonadati</taxon>
        <taxon>Pseudomonadota</taxon>
        <taxon>Gammaproteobacteria</taxon>
        <taxon>Vibrionales</taxon>
        <taxon>Vibrionaceae</taxon>
        <taxon>Veronia</taxon>
    </lineage>
</organism>
<feature type="compositionally biased region" description="Polar residues" evidence="1">
    <location>
        <begin position="355"/>
        <end position="384"/>
    </location>
</feature>
<dbReference type="InterPro" id="IPR049945">
    <property type="entry name" value="AAA_22"/>
</dbReference>
<dbReference type="Pfam" id="PF01471">
    <property type="entry name" value="PG_binding_1"/>
    <property type="match status" value="1"/>
</dbReference>
<dbReference type="InterPro" id="IPR036366">
    <property type="entry name" value="PGBDSf"/>
</dbReference>
<feature type="region of interest" description="Disordered" evidence="1">
    <location>
        <begin position="704"/>
        <end position="728"/>
    </location>
</feature>
<dbReference type="GO" id="GO:0015627">
    <property type="term" value="C:type II protein secretion system complex"/>
    <property type="evidence" value="ECO:0007669"/>
    <property type="project" value="InterPro"/>
</dbReference>
<gene>
    <name evidence="3" type="ORF">CS022_23115</name>
</gene>
<protein>
    <recommendedName>
        <fullName evidence="2">AAA+ ATPase domain-containing protein</fullName>
    </recommendedName>
</protein>
<feature type="region of interest" description="Disordered" evidence="1">
    <location>
        <begin position="350"/>
        <end position="384"/>
    </location>
</feature>
<dbReference type="GO" id="GO:0016887">
    <property type="term" value="F:ATP hydrolysis activity"/>
    <property type="evidence" value="ECO:0007669"/>
    <property type="project" value="InterPro"/>
</dbReference>
<dbReference type="Pfam" id="PF13401">
    <property type="entry name" value="AAA_22"/>
    <property type="match status" value="1"/>
</dbReference>
<keyword evidence="4" id="KW-1185">Reference proteome</keyword>
<dbReference type="PANTHER" id="PTHR35894:SF1">
    <property type="entry name" value="PHOSPHORIBULOKINASE _ URIDINE KINASE FAMILY"/>
    <property type="match status" value="1"/>
</dbReference>
<evidence type="ECO:0000313" key="3">
    <source>
        <dbReference type="EMBL" id="RXJ70506.1"/>
    </source>
</evidence>
<accession>A0A4Q0YIG7</accession>
<dbReference type="InterPro" id="IPR032389">
    <property type="entry name" value="GspB_C"/>
</dbReference>
<dbReference type="Pfam" id="PF16537">
    <property type="entry name" value="T2SSB"/>
    <property type="match status" value="1"/>
</dbReference>
<proteinExistence type="predicted"/>
<dbReference type="SMART" id="SM00382">
    <property type="entry name" value="AAA"/>
    <property type="match status" value="1"/>
</dbReference>
<dbReference type="EMBL" id="PEIB01000048">
    <property type="protein sequence ID" value="RXJ70506.1"/>
    <property type="molecule type" value="Genomic_DNA"/>
</dbReference>
<dbReference type="Gene3D" id="1.10.101.10">
    <property type="entry name" value="PGBD-like superfamily/PGBD"/>
    <property type="match status" value="1"/>
</dbReference>